<keyword evidence="3" id="KW-1185">Reference proteome</keyword>
<organism evidence="2 3">
    <name type="scientific">Cochliobolus sativus (strain ND90Pr / ATCC 201652)</name>
    <name type="common">Common root rot and spot blotch fungus</name>
    <name type="synonym">Bipolaris sorokiniana</name>
    <dbReference type="NCBI Taxonomy" id="665912"/>
    <lineage>
        <taxon>Eukaryota</taxon>
        <taxon>Fungi</taxon>
        <taxon>Dikarya</taxon>
        <taxon>Ascomycota</taxon>
        <taxon>Pezizomycotina</taxon>
        <taxon>Dothideomycetes</taxon>
        <taxon>Pleosporomycetidae</taxon>
        <taxon>Pleosporales</taxon>
        <taxon>Pleosporineae</taxon>
        <taxon>Pleosporaceae</taxon>
        <taxon>Bipolaris</taxon>
    </lineage>
</organism>
<evidence type="ECO:0000256" key="1">
    <source>
        <dbReference type="SAM" id="MobiDB-lite"/>
    </source>
</evidence>
<name>M2SRU4_COCSN</name>
<accession>M2SRU4</accession>
<evidence type="ECO:0000313" key="3">
    <source>
        <dbReference type="Proteomes" id="UP000016934"/>
    </source>
</evidence>
<dbReference type="HOGENOM" id="CLU_2483209_0_0_1"/>
<evidence type="ECO:0000313" key="2">
    <source>
        <dbReference type="EMBL" id="EMD69953.1"/>
    </source>
</evidence>
<sequence length="87" mass="10040">MLTRIEAYLTRTYRVHYYANYAINYATTVPVPRSSPIAPSRHPRLPISSNPRSRKKVKKSITKEPRVSPFPSTRACVTHMFHIATRV</sequence>
<dbReference type="Proteomes" id="UP000016934">
    <property type="component" value="Unassembled WGS sequence"/>
</dbReference>
<protein>
    <submittedName>
        <fullName evidence="2">Uncharacterized protein</fullName>
    </submittedName>
</protein>
<gene>
    <name evidence="2" type="ORF">COCSADRAFT_32600</name>
</gene>
<reference evidence="3" key="2">
    <citation type="journal article" date="2013" name="PLoS Genet.">
        <title>Comparative genome structure, secondary metabolite, and effector coding capacity across Cochliobolus pathogens.</title>
        <authorList>
            <person name="Condon B.J."/>
            <person name="Leng Y."/>
            <person name="Wu D."/>
            <person name="Bushley K.E."/>
            <person name="Ohm R.A."/>
            <person name="Otillar R."/>
            <person name="Martin J."/>
            <person name="Schackwitz W."/>
            <person name="Grimwood J."/>
            <person name="MohdZainudin N."/>
            <person name="Xue C."/>
            <person name="Wang R."/>
            <person name="Manning V.A."/>
            <person name="Dhillon B."/>
            <person name="Tu Z.J."/>
            <person name="Steffenson B.J."/>
            <person name="Salamov A."/>
            <person name="Sun H."/>
            <person name="Lowry S."/>
            <person name="LaButti K."/>
            <person name="Han J."/>
            <person name="Copeland A."/>
            <person name="Lindquist E."/>
            <person name="Barry K."/>
            <person name="Schmutz J."/>
            <person name="Baker S.E."/>
            <person name="Ciuffetti L.M."/>
            <person name="Grigoriev I.V."/>
            <person name="Zhong S."/>
            <person name="Turgeon B.G."/>
        </authorList>
    </citation>
    <scope>NUCLEOTIDE SEQUENCE [LARGE SCALE GENOMIC DNA]</scope>
    <source>
        <strain evidence="3">ND90Pr / ATCC 201652</strain>
    </source>
</reference>
<dbReference type="EMBL" id="KB445637">
    <property type="protein sequence ID" value="EMD69953.1"/>
    <property type="molecule type" value="Genomic_DNA"/>
</dbReference>
<dbReference type="KEGG" id="bsc:COCSADRAFT_32600"/>
<dbReference type="GeneID" id="19136839"/>
<reference evidence="2 3" key="1">
    <citation type="journal article" date="2012" name="PLoS Pathog.">
        <title>Diverse lifestyles and strategies of plant pathogenesis encoded in the genomes of eighteen Dothideomycetes fungi.</title>
        <authorList>
            <person name="Ohm R.A."/>
            <person name="Feau N."/>
            <person name="Henrissat B."/>
            <person name="Schoch C.L."/>
            <person name="Horwitz B.A."/>
            <person name="Barry K.W."/>
            <person name="Condon B.J."/>
            <person name="Copeland A.C."/>
            <person name="Dhillon B."/>
            <person name="Glaser F."/>
            <person name="Hesse C.N."/>
            <person name="Kosti I."/>
            <person name="LaButti K."/>
            <person name="Lindquist E.A."/>
            <person name="Lucas S."/>
            <person name="Salamov A.A."/>
            <person name="Bradshaw R.E."/>
            <person name="Ciuffetti L."/>
            <person name="Hamelin R.C."/>
            <person name="Kema G.H.J."/>
            <person name="Lawrence C."/>
            <person name="Scott J.A."/>
            <person name="Spatafora J.W."/>
            <person name="Turgeon B.G."/>
            <person name="de Wit P.J.G.M."/>
            <person name="Zhong S."/>
            <person name="Goodwin S.B."/>
            <person name="Grigoriev I.V."/>
        </authorList>
    </citation>
    <scope>NUCLEOTIDE SEQUENCE [LARGE SCALE GENOMIC DNA]</scope>
    <source>
        <strain evidence="3">ND90Pr / ATCC 201652</strain>
    </source>
</reference>
<dbReference type="AlphaFoldDB" id="M2SRU4"/>
<feature type="region of interest" description="Disordered" evidence="1">
    <location>
        <begin position="34"/>
        <end position="69"/>
    </location>
</feature>
<dbReference type="RefSeq" id="XP_007694336.1">
    <property type="nucleotide sequence ID" value="XM_007696146.1"/>
</dbReference>
<proteinExistence type="predicted"/>